<evidence type="ECO:0000313" key="3">
    <source>
        <dbReference type="Proteomes" id="UP000760494"/>
    </source>
</evidence>
<sequence>MSRSCWDVIGGADSVSRRLVLIPHRPIGKWLPGQRPAIQDWIASKLKQARKRNFAALDPNPKIDAFQKLVNNTPYLKTLANDMFTQSSKHYDPTGEPALKTFDEFIDVLSLIIQSAPPFFDKQDPPTAMGMIGFPINAVLDWPMGTVAGYEFWLLPEVNASFKGILDTWGSFLESPASQSGLEGWLSEDALHMLATVANTGEDGGPTFDEIFVCNPDDKYYGYKSWDNFFIREFKDGMRPIVCPDDAPPTPEYPDPTLVIANACESAPLQVAEGVKLHDQFWLKSQPYSLDRMLNSNPNTSKLVNGTVYQAFLSAKSYHRWHAPVSGKVVDIELVPGSYYSENYFEGLAGNPDDPDPAAPNYSQPYISAVATRGIIWIQADNPKIGLMAIVFIGMAEVSGCEFIVEKDAHITKGQQIGMFHFGGSSHCMIFQPGVKLLWKRPPPYDMDTENNSRVNSLLAVVGNLRYLGMVIIYLDRPVSGGIAEVMDVVEVTNVSLTRRGGVNH</sequence>
<evidence type="ECO:0000259" key="1">
    <source>
        <dbReference type="Pfam" id="PF12588"/>
    </source>
</evidence>
<dbReference type="PANTHER" id="PTHR10067:SF9">
    <property type="entry name" value="PHOSPHATIDYLSERINE DECARBOXYLASE FAMILY PROTEIN (AFU_ORTHOLOGUE AFUA_7G01730)"/>
    <property type="match status" value="1"/>
</dbReference>
<accession>A0A5Q3DTZ7</accession>
<feature type="domain" description="L-tryptophan decarboxylase PsiD-like" evidence="1">
    <location>
        <begin position="61"/>
        <end position="193"/>
    </location>
</feature>
<name>A0A5Q3DTZ7_FUSFU</name>
<dbReference type="InterPro" id="IPR003817">
    <property type="entry name" value="PS_Dcarbxylase"/>
</dbReference>
<gene>
    <name evidence="2" type="ORF">C2S_11373</name>
</gene>
<dbReference type="GO" id="GO:0006646">
    <property type="term" value="P:phosphatidylethanolamine biosynthetic process"/>
    <property type="evidence" value="ECO:0007669"/>
    <property type="project" value="TreeGrafter"/>
</dbReference>
<dbReference type="AlphaFoldDB" id="A0A5Q3DTZ7"/>
<comment type="caution">
    <text evidence="2">The sequence shown here is derived from an EMBL/GenBank/DDBJ whole genome shotgun (WGS) entry which is preliminary data.</text>
</comment>
<organism evidence="2 3">
    <name type="scientific">Fusarium fujikuroi</name>
    <name type="common">Bakanae and foot rot disease fungus</name>
    <name type="synonym">Gibberella fujikuroi</name>
    <dbReference type="NCBI Taxonomy" id="5127"/>
    <lineage>
        <taxon>Eukaryota</taxon>
        <taxon>Fungi</taxon>
        <taxon>Dikarya</taxon>
        <taxon>Ascomycota</taxon>
        <taxon>Pezizomycotina</taxon>
        <taxon>Sordariomycetes</taxon>
        <taxon>Hypocreomycetidae</taxon>
        <taxon>Hypocreales</taxon>
        <taxon>Nectriaceae</taxon>
        <taxon>Fusarium</taxon>
        <taxon>Fusarium fujikuroi species complex</taxon>
    </lineage>
</organism>
<dbReference type="Proteomes" id="UP000760494">
    <property type="component" value="Unassembled WGS sequence"/>
</dbReference>
<dbReference type="InterPro" id="IPR022237">
    <property type="entry name" value="PsiD-like"/>
</dbReference>
<evidence type="ECO:0000313" key="2">
    <source>
        <dbReference type="EMBL" id="VTT79595.1"/>
    </source>
</evidence>
<dbReference type="EMBL" id="CABFJX010000397">
    <property type="protein sequence ID" value="VTT79595.1"/>
    <property type="molecule type" value="Genomic_DNA"/>
</dbReference>
<dbReference type="Pfam" id="PF02666">
    <property type="entry name" value="PS_Dcarbxylase"/>
    <property type="match status" value="1"/>
</dbReference>
<protein>
    <recommendedName>
        <fullName evidence="1">L-tryptophan decarboxylase PsiD-like domain-containing protein</fullName>
    </recommendedName>
</protein>
<dbReference type="PANTHER" id="PTHR10067">
    <property type="entry name" value="PHOSPHATIDYLSERINE DECARBOXYLASE"/>
    <property type="match status" value="1"/>
</dbReference>
<dbReference type="Pfam" id="PF12588">
    <property type="entry name" value="PSDC"/>
    <property type="match status" value="1"/>
</dbReference>
<reference evidence="2" key="1">
    <citation type="submission" date="2019-05" db="EMBL/GenBank/DDBJ databases">
        <authorList>
            <person name="Piombo E."/>
        </authorList>
    </citation>
    <scope>NUCLEOTIDE SEQUENCE</scope>
    <source>
        <strain evidence="2">C2S</strain>
    </source>
</reference>
<dbReference type="GO" id="GO:0005739">
    <property type="term" value="C:mitochondrion"/>
    <property type="evidence" value="ECO:0007669"/>
    <property type="project" value="TreeGrafter"/>
</dbReference>
<dbReference type="GO" id="GO:0004609">
    <property type="term" value="F:phosphatidylserine decarboxylase activity"/>
    <property type="evidence" value="ECO:0007669"/>
    <property type="project" value="InterPro"/>
</dbReference>
<proteinExistence type="predicted"/>